<dbReference type="GO" id="GO:0006310">
    <property type="term" value="P:DNA recombination"/>
    <property type="evidence" value="ECO:0007669"/>
    <property type="project" value="UniProtKB-KW"/>
</dbReference>
<feature type="domain" description="Chromo" evidence="22">
    <location>
        <begin position="1423"/>
        <end position="1481"/>
    </location>
</feature>
<dbReference type="PANTHER" id="PTHR37984">
    <property type="entry name" value="PROTEIN CBG26694"/>
    <property type="match status" value="1"/>
</dbReference>
<feature type="region of interest" description="Disordered" evidence="21">
    <location>
        <begin position="1399"/>
        <end position="1419"/>
    </location>
</feature>
<dbReference type="Pfam" id="PF00385">
    <property type="entry name" value="Chromo"/>
    <property type="match status" value="1"/>
</dbReference>
<feature type="compositionally biased region" description="Pro residues" evidence="21">
    <location>
        <begin position="1496"/>
        <end position="1521"/>
    </location>
</feature>
<evidence type="ECO:0000256" key="7">
    <source>
        <dbReference type="ARBA" id="ARBA00022722"/>
    </source>
</evidence>
<keyword evidence="9" id="KW-0064">Aspartyl protease</keyword>
<evidence type="ECO:0000256" key="21">
    <source>
        <dbReference type="SAM" id="MobiDB-lite"/>
    </source>
</evidence>
<comment type="similarity">
    <text evidence="2">Belongs to the beta type-B retroviral polymerase family. HERV class-II K(HML-2) pol subfamily.</text>
</comment>
<evidence type="ECO:0000256" key="18">
    <source>
        <dbReference type="ARBA" id="ARBA00023172"/>
    </source>
</evidence>
<dbReference type="Pfam" id="PF00665">
    <property type="entry name" value="rve"/>
    <property type="match status" value="1"/>
</dbReference>
<dbReference type="InterPro" id="IPR023780">
    <property type="entry name" value="Chromo_domain"/>
</dbReference>
<dbReference type="FunFam" id="1.10.340.70:FF:000001">
    <property type="entry name" value="Retrovirus-related Pol polyprotein from transposon gypsy-like Protein"/>
    <property type="match status" value="1"/>
</dbReference>
<evidence type="ECO:0000256" key="3">
    <source>
        <dbReference type="ARBA" id="ARBA00012180"/>
    </source>
</evidence>
<dbReference type="OMA" id="LEASWIC"/>
<evidence type="ECO:0000256" key="1">
    <source>
        <dbReference type="ARBA" id="ARBA00004123"/>
    </source>
</evidence>
<dbReference type="GeneTree" id="ENSGT01060000248608"/>
<dbReference type="GO" id="GO:0005634">
    <property type="term" value="C:nucleus"/>
    <property type="evidence" value="ECO:0007669"/>
    <property type="project" value="UniProtKB-SubCell"/>
</dbReference>
<dbReference type="InterPro" id="IPR041577">
    <property type="entry name" value="RT_RNaseH_2"/>
</dbReference>
<evidence type="ECO:0000256" key="9">
    <source>
        <dbReference type="ARBA" id="ARBA00022750"/>
    </source>
</evidence>
<evidence type="ECO:0000256" key="15">
    <source>
        <dbReference type="ARBA" id="ARBA00022918"/>
    </source>
</evidence>
<evidence type="ECO:0000256" key="17">
    <source>
        <dbReference type="ARBA" id="ARBA00023125"/>
    </source>
</evidence>
<dbReference type="Gene3D" id="3.10.10.10">
    <property type="entry name" value="HIV Type 1 Reverse Transcriptase, subunit A, domain 1"/>
    <property type="match status" value="1"/>
</dbReference>
<dbReference type="InterPro" id="IPR041588">
    <property type="entry name" value="Integrase_H2C2"/>
</dbReference>
<name>A0A674MWC2_TAKRU</name>
<evidence type="ECO:0000313" key="25">
    <source>
        <dbReference type="Ensembl" id="ENSTRUP00000065357.1"/>
    </source>
</evidence>
<keyword evidence="8" id="KW-0479">Metal-binding</keyword>
<feature type="compositionally biased region" description="Polar residues" evidence="21">
    <location>
        <begin position="282"/>
        <end position="306"/>
    </location>
</feature>
<dbReference type="GO" id="GO:0015074">
    <property type="term" value="P:DNA integration"/>
    <property type="evidence" value="ECO:0007669"/>
    <property type="project" value="UniProtKB-KW"/>
</dbReference>
<feature type="domain" description="Reverse transcriptase" evidence="23">
    <location>
        <begin position="598"/>
        <end position="777"/>
    </location>
</feature>
<dbReference type="InterPro" id="IPR012337">
    <property type="entry name" value="RNaseH-like_sf"/>
</dbReference>
<evidence type="ECO:0000259" key="22">
    <source>
        <dbReference type="PROSITE" id="PS50013"/>
    </source>
</evidence>
<keyword evidence="5" id="KW-0808">Transferase</keyword>
<dbReference type="InterPro" id="IPR050951">
    <property type="entry name" value="Retrovirus_Pol_polyprotein"/>
</dbReference>
<proteinExistence type="inferred from homology"/>
<feature type="compositionally biased region" description="Gly residues" evidence="21">
    <location>
        <begin position="1"/>
        <end position="11"/>
    </location>
</feature>
<dbReference type="GO" id="GO:0006508">
    <property type="term" value="P:proteolysis"/>
    <property type="evidence" value="ECO:0007669"/>
    <property type="project" value="UniProtKB-KW"/>
</dbReference>
<dbReference type="GO" id="GO:0003964">
    <property type="term" value="F:RNA-directed DNA polymerase activity"/>
    <property type="evidence" value="ECO:0007669"/>
    <property type="project" value="UniProtKB-KW"/>
</dbReference>
<dbReference type="Pfam" id="PF17921">
    <property type="entry name" value="Integrase_H2C2"/>
    <property type="match status" value="1"/>
</dbReference>
<dbReference type="InterPro" id="IPR043502">
    <property type="entry name" value="DNA/RNA_pol_sf"/>
</dbReference>
<dbReference type="Pfam" id="PF24626">
    <property type="entry name" value="SH3_Tf2-1"/>
    <property type="match status" value="1"/>
</dbReference>
<dbReference type="FunFam" id="3.30.420.10:FF:000032">
    <property type="entry name" value="Retrovirus-related Pol polyprotein from transposon 297-like Protein"/>
    <property type="match status" value="1"/>
</dbReference>
<evidence type="ECO:0000256" key="2">
    <source>
        <dbReference type="ARBA" id="ARBA00010879"/>
    </source>
</evidence>
<dbReference type="InterPro" id="IPR043128">
    <property type="entry name" value="Rev_trsase/Diguanyl_cyclase"/>
</dbReference>
<evidence type="ECO:0000259" key="24">
    <source>
        <dbReference type="PROSITE" id="PS50994"/>
    </source>
</evidence>
<keyword evidence="26" id="KW-1185">Reference proteome</keyword>
<evidence type="ECO:0000256" key="12">
    <source>
        <dbReference type="ARBA" id="ARBA00022842"/>
    </source>
</evidence>
<keyword evidence="10" id="KW-0255">Endonuclease</keyword>
<dbReference type="Pfam" id="PF00078">
    <property type="entry name" value="RVT_1"/>
    <property type="match status" value="1"/>
</dbReference>
<dbReference type="Gene3D" id="3.30.70.270">
    <property type="match status" value="2"/>
</dbReference>
<dbReference type="PROSITE" id="PS50994">
    <property type="entry name" value="INTEGRASE"/>
    <property type="match status" value="1"/>
</dbReference>
<keyword evidence="17" id="KW-0238">DNA-binding</keyword>
<dbReference type="InterPro" id="IPR000477">
    <property type="entry name" value="RT_dom"/>
</dbReference>
<evidence type="ECO:0000256" key="5">
    <source>
        <dbReference type="ARBA" id="ARBA00022679"/>
    </source>
</evidence>
<dbReference type="GO" id="GO:0003677">
    <property type="term" value="F:DNA binding"/>
    <property type="evidence" value="ECO:0007669"/>
    <property type="project" value="UniProtKB-KW"/>
</dbReference>
<keyword evidence="14" id="KW-0229">DNA integration</keyword>
<reference evidence="25" key="3">
    <citation type="submission" date="2025-09" db="UniProtKB">
        <authorList>
            <consortium name="Ensembl"/>
        </authorList>
    </citation>
    <scope>IDENTIFICATION</scope>
</reference>
<evidence type="ECO:0000259" key="23">
    <source>
        <dbReference type="PROSITE" id="PS50878"/>
    </source>
</evidence>
<evidence type="ECO:0000256" key="6">
    <source>
        <dbReference type="ARBA" id="ARBA00022695"/>
    </source>
</evidence>
<dbReference type="CDD" id="cd00303">
    <property type="entry name" value="retropepsin_like"/>
    <property type="match status" value="1"/>
</dbReference>
<evidence type="ECO:0000256" key="19">
    <source>
        <dbReference type="ARBA" id="ARBA00023268"/>
    </source>
</evidence>
<feature type="domain" description="Integrase catalytic" evidence="24">
    <location>
        <begin position="1118"/>
        <end position="1277"/>
    </location>
</feature>
<dbReference type="SUPFAM" id="SSF53098">
    <property type="entry name" value="Ribonuclease H-like"/>
    <property type="match status" value="1"/>
</dbReference>
<keyword evidence="12" id="KW-0460">Magnesium</keyword>
<dbReference type="Gene3D" id="3.30.420.10">
    <property type="entry name" value="Ribonuclease H-like superfamily/Ribonuclease H"/>
    <property type="match status" value="1"/>
</dbReference>
<dbReference type="PROSITE" id="PS50013">
    <property type="entry name" value="CHROMO_2"/>
    <property type="match status" value="1"/>
</dbReference>
<dbReference type="PROSITE" id="PS50878">
    <property type="entry name" value="RT_POL"/>
    <property type="match status" value="1"/>
</dbReference>
<keyword evidence="6" id="KW-0548">Nucleotidyltransferase</keyword>
<dbReference type="Pfam" id="PF03732">
    <property type="entry name" value="Retrotrans_gag"/>
    <property type="match status" value="1"/>
</dbReference>
<dbReference type="InterPro" id="IPR016197">
    <property type="entry name" value="Chromo-like_dom_sf"/>
</dbReference>
<keyword evidence="13" id="KW-0694">RNA-binding</keyword>
<evidence type="ECO:0000256" key="14">
    <source>
        <dbReference type="ARBA" id="ARBA00022908"/>
    </source>
</evidence>
<dbReference type="GO" id="GO:0003723">
    <property type="term" value="F:RNA binding"/>
    <property type="evidence" value="ECO:0007669"/>
    <property type="project" value="UniProtKB-KW"/>
</dbReference>
<dbReference type="Ensembl" id="ENSTRUT00000090299.1">
    <property type="protein sequence ID" value="ENSTRUP00000065357.1"/>
    <property type="gene ID" value="ENSTRUG00000031347.1"/>
</dbReference>
<dbReference type="SUPFAM" id="SSF56672">
    <property type="entry name" value="DNA/RNA polymerases"/>
    <property type="match status" value="1"/>
</dbReference>
<dbReference type="GO" id="GO:0004190">
    <property type="term" value="F:aspartic-type endopeptidase activity"/>
    <property type="evidence" value="ECO:0007669"/>
    <property type="project" value="UniProtKB-KW"/>
</dbReference>
<comment type="subcellular location">
    <subcellularLocation>
        <location evidence="1">Nucleus</location>
    </subcellularLocation>
</comment>
<accession>A0A674MWC2</accession>
<dbReference type="InterPro" id="IPR001584">
    <property type="entry name" value="Integrase_cat-core"/>
</dbReference>
<reference evidence="25" key="2">
    <citation type="submission" date="2025-08" db="UniProtKB">
        <authorList>
            <consortium name="Ensembl"/>
        </authorList>
    </citation>
    <scope>IDENTIFICATION</scope>
</reference>
<evidence type="ECO:0000256" key="4">
    <source>
        <dbReference type="ARBA" id="ARBA00022670"/>
    </source>
</evidence>
<organism evidence="25 26">
    <name type="scientific">Takifugu rubripes</name>
    <name type="common">Japanese pufferfish</name>
    <name type="synonym">Fugu rubripes</name>
    <dbReference type="NCBI Taxonomy" id="31033"/>
    <lineage>
        <taxon>Eukaryota</taxon>
        <taxon>Metazoa</taxon>
        <taxon>Chordata</taxon>
        <taxon>Craniata</taxon>
        <taxon>Vertebrata</taxon>
        <taxon>Euteleostomi</taxon>
        <taxon>Actinopterygii</taxon>
        <taxon>Neopterygii</taxon>
        <taxon>Teleostei</taxon>
        <taxon>Neoteleostei</taxon>
        <taxon>Acanthomorphata</taxon>
        <taxon>Eupercaria</taxon>
        <taxon>Tetraodontiformes</taxon>
        <taxon>Tetradontoidea</taxon>
        <taxon>Tetraodontidae</taxon>
        <taxon>Takifugu</taxon>
    </lineage>
</organism>
<dbReference type="InParanoid" id="A0A674MWC2"/>
<sequence>MSQGGTPGQLGGPRTPTLPSPLESRVEAHSAQLSSLQSELTKAFPTIQGEISELQSSSQTTSSTLSALSNQMSAMATVLASIIQKLGSDPGGAAPSEPSLPLSPRAEPNLASPRVFGGDFDLGKGFLHQCELLFRHQPSRFVSDEAKVGFITSLLADKALSWAIAAVDLDPRLSSDYSAFRREFKAVFEHPTYGEDAASRLLALQQGPRSVAEYTLEFRILAAESRWGETALRSAYRRGLSEAIKDLIVRDRPSSLNELITLSLQMDERLRERRQERAQRAGGSTRQLSHRTSSVPDFSLTSTAAPASSHPLAIPSSLLPQSRRGTHADRPVPSLTAGAGAKTPRPVVPVLRKQRPLHPSLPRPTKRACSPVGGVLVSRAVIPQPTEQHNRLFPATLSWDKESIPVSVLIDSGADESLMDFSLARQAGIPLVPLDRSLSPQAIDGRSLGNITHRTIPLTLTLSGNHIESTPFLVLHAPTAPLVLGRPWLERHDPHISWALGRILGWSVACHANCLRSAPSPSSNPRPALTPPDLTGVPPIYNDLAPVFSKDNALSLPPHRPYDCPIDLLPGAPYPTGRLYSLSIPEKEVMRNYITESLASGIIRPSSSPLAAGFFFVAKKDGGLRPCIDFRKLNNITVKNKYPLPLMSSTFEPLTHARVFTKLDLRNAYHLVRIRKGDEWKTAFNTHLGHFEYLVMPFGLSNAPAVFQELVNDVLRDMINVFVVVYLDDILIFSRTMEEHHQHVRLVLQRLLENRLFIKAEKCVFHSASVGYLGYIVEEGRVRADPAKIQAVVEWPRTTDRTQLRRFLGFAGFIRRFIKGFSQVAAPLSALTSTSRPFAWTPEAETAFSALKDRFTTAPVLAHPDPARQFIVEVDASDAGIGAVLSQRSEADQKIHPCAYFSRRFDPAERNYDVGNRELLAVYGALVEWRHWLEGAKHPFLVWSDHKNLTYVRTAKRLNPRQGRWALFFSRFDFTLTFRPGSKNIRADALSRQFPEEFPGTPRDPDTIVPPARVIGVISWPIETAVEQAQRDEPDPGNGPQGRMFVPSSVRPQVLEWGHSSCFACHPGVRRTAEFVQRRFWWPNLQEDVREFVGACTVCARSKASHRSPAGLLHPLPVPSRPWSHVALDFVTGLPVSQGNDTILTIVDRFSKGVHFVALPKLPSAAETAELLVSHVVRLHGIPLDVVSDRGPQFTSRVWQAFCKGIGATVSLSSGYHPQSNGQAERANQALEAALRCVTTSNPASWSKFLPWVEYSLNAMESSATGMSPFQCFLGYQPPLFPQQELEIAVPSTRAHLRRCRRIWKTARKAILRATEQSRRSANRRRRPAPAYRPGQKVWLLARDLPLQTSQTSSRKLNPRYIGPYTICSIVNPSAVRLDLPAALKVHPVFHVSLIKPFSTSSLSPPAPTPPPPQVLSDGEPVWSVNKLLAVRRRGRGFQYLVDWVGYGPEDRSWVPPSYLADPSLLEDFYREHPDAPGRSSGASRKGGGTVVTPTLAPPPPGQSAQPPPPGPSPAAAPNPPKRLCTHKRPLCTQASA</sequence>
<feature type="region of interest" description="Disordered" evidence="21">
    <location>
        <begin position="89"/>
        <end position="108"/>
    </location>
</feature>
<dbReference type="InterPro" id="IPR021109">
    <property type="entry name" value="Peptidase_aspartic_dom_sf"/>
</dbReference>
<dbReference type="Gene3D" id="3.10.20.370">
    <property type="match status" value="1"/>
</dbReference>
<feature type="region of interest" description="Disordered" evidence="21">
    <location>
        <begin position="1470"/>
        <end position="1537"/>
    </location>
</feature>
<dbReference type="Proteomes" id="UP000005226">
    <property type="component" value="Chromosome 6"/>
</dbReference>
<dbReference type="PROSITE" id="PS00141">
    <property type="entry name" value="ASP_PROTEASE"/>
    <property type="match status" value="1"/>
</dbReference>
<keyword evidence="7" id="KW-0540">Nuclease</keyword>
<dbReference type="InterPro" id="IPR005162">
    <property type="entry name" value="Retrotrans_gag_dom"/>
</dbReference>
<evidence type="ECO:0000256" key="11">
    <source>
        <dbReference type="ARBA" id="ARBA00022801"/>
    </source>
</evidence>
<keyword evidence="16" id="KW-0239">DNA-directed DNA polymerase</keyword>
<dbReference type="SMART" id="SM00298">
    <property type="entry name" value="CHROMO"/>
    <property type="match status" value="1"/>
</dbReference>
<dbReference type="InterPro" id="IPR056924">
    <property type="entry name" value="SH3_Tf2-1"/>
</dbReference>
<dbReference type="PANTHER" id="PTHR37984:SF5">
    <property type="entry name" value="PROTEIN NYNRIN-LIKE"/>
    <property type="match status" value="1"/>
</dbReference>
<dbReference type="GO" id="GO:0004523">
    <property type="term" value="F:RNA-DNA hybrid ribonuclease activity"/>
    <property type="evidence" value="ECO:0007669"/>
    <property type="project" value="UniProtKB-EC"/>
</dbReference>
<evidence type="ECO:0000256" key="16">
    <source>
        <dbReference type="ARBA" id="ARBA00022932"/>
    </source>
</evidence>
<evidence type="ECO:0000256" key="13">
    <source>
        <dbReference type="ARBA" id="ARBA00022884"/>
    </source>
</evidence>
<keyword evidence="19" id="KW-0511">Multifunctional enzyme</keyword>
<evidence type="ECO:0000256" key="20">
    <source>
        <dbReference type="ARBA" id="ARBA00039658"/>
    </source>
</evidence>
<evidence type="ECO:0000313" key="26">
    <source>
        <dbReference type="Proteomes" id="UP000005226"/>
    </source>
</evidence>
<dbReference type="SUPFAM" id="SSF54160">
    <property type="entry name" value="Chromo domain-like"/>
    <property type="match status" value="1"/>
</dbReference>
<dbReference type="InterPro" id="IPR001969">
    <property type="entry name" value="Aspartic_peptidase_AS"/>
</dbReference>
<protein>
    <recommendedName>
        <fullName evidence="20">Gypsy retrotransposon integrase-like protein 1</fullName>
        <ecNumber evidence="3">3.1.26.4</ecNumber>
    </recommendedName>
</protein>
<keyword evidence="15" id="KW-0695">RNA-directed DNA polymerase</keyword>
<reference evidence="25 26" key="1">
    <citation type="journal article" date="2011" name="Genome Biol. Evol.">
        <title>Integration of the genetic map and genome assembly of fugu facilitates insights into distinct features of genome evolution in teleosts and mammals.</title>
        <authorList>
            <person name="Kai W."/>
            <person name="Kikuchi K."/>
            <person name="Tohari S."/>
            <person name="Chew A.K."/>
            <person name="Tay A."/>
            <person name="Fujiwara A."/>
            <person name="Hosoya S."/>
            <person name="Suetake H."/>
            <person name="Naruse K."/>
            <person name="Brenner S."/>
            <person name="Suzuki Y."/>
            <person name="Venkatesh B."/>
        </authorList>
    </citation>
    <scope>NUCLEOTIDE SEQUENCE [LARGE SCALE GENOMIC DNA]</scope>
</reference>
<dbReference type="InterPro" id="IPR000953">
    <property type="entry name" value="Chromo/chromo_shadow_dom"/>
</dbReference>
<dbReference type="Pfam" id="PF17919">
    <property type="entry name" value="RT_RNaseH_2"/>
    <property type="match status" value="1"/>
</dbReference>
<dbReference type="CDD" id="cd01647">
    <property type="entry name" value="RT_LTR"/>
    <property type="match status" value="1"/>
</dbReference>
<dbReference type="Gene3D" id="1.10.340.70">
    <property type="match status" value="1"/>
</dbReference>
<dbReference type="GO" id="GO:0046872">
    <property type="term" value="F:metal ion binding"/>
    <property type="evidence" value="ECO:0007669"/>
    <property type="project" value="UniProtKB-KW"/>
</dbReference>
<dbReference type="FunFam" id="3.30.70.270:FF:000020">
    <property type="entry name" value="Transposon Tf2-6 polyprotein-like Protein"/>
    <property type="match status" value="1"/>
</dbReference>
<evidence type="ECO:0000256" key="8">
    <source>
        <dbReference type="ARBA" id="ARBA00022723"/>
    </source>
</evidence>
<evidence type="ECO:0000256" key="10">
    <source>
        <dbReference type="ARBA" id="ARBA00022759"/>
    </source>
</evidence>
<dbReference type="FunFam" id="3.10.20.370:FF:000003">
    <property type="entry name" value="Transposon Tf2-6 polyprotein"/>
    <property type="match status" value="1"/>
</dbReference>
<dbReference type="GO" id="GO:0003887">
    <property type="term" value="F:DNA-directed DNA polymerase activity"/>
    <property type="evidence" value="ECO:0007669"/>
    <property type="project" value="UniProtKB-KW"/>
</dbReference>
<dbReference type="InterPro" id="IPR036397">
    <property type="entry name" value="RNaseH_sf"/>
</dbReference>
<keyword evidence="4" id="KW-0645">Protease</keyword>
<keyword evidence="11" id="KW-0378">Hydrolase</keyword>
<dbReference type="Gene3D" id="2.40.70.10">
    <property type="entry name" value="Acid Proteases"/>
    <property type="match status" value="1"/>
</dbReference>
<dbReference type="SUPFAM" id="SSF50630">
    <property type="entry name" value="Acid proteases"/>
    <property type="match status" value="1"/>
</dbReference>
<feature type="compositionally biased region" description="Low complexity" evidence="21">
    <location>
        <begin position="93"/>
        <end position="108"/>
    </location>
</feature>
<feature type="region of interest" description="Disordered" evidence="21">
    <location>
        <begin position="1"/>
        <end position="33"/>
    </location>
</feature>
<feature type="compositionally biased region" description="Pro residues" evidence="21">
    <location>
        <begin position="1405"/>
        <end position="1414"/>
    </location>
</feature>
<feature type="region of interest" description="Disordered" evidence="21">
    <location>
        <begin position="271"/>
        <end position="345"/>
    </location>
</feature>
<keyword evidence="18" id="KW-0233">DNA recombination</keyword>
<dbReference type="EC" id="3.1.26.4" evidence="3"/>
<dbReference type="CDD" id="cd09274">
    <property type="entry name" value="RNase_HI_RT_Ty3"/>
    <property type="match status" value="1"/>
</dbReference>
<dbReference type="Gene3D" id="2.40.50.40">
    <property type="match status" value="1"/>
</dbReference>